<dbReference type="InterPro" id="IPR018316">
    <property type="entry name" value="Tubulin/FtsZ_2-layer-sand-dom"/>
</dbReference>
<keyword evidence="8" id="KW-1185">Reference proteome</keyword>
<comment type="caution">
    <text evidence="7">The sequence shown here is derived from an EMBL/GenBank/DDBJ whole genome shotgun (WGS) entry which is preliminary data.</text>
</comment>
<dbReference type="Gene3D" id="1.10.287.600">
    <property type="entry name" value="Helix hairpin bin"/>
    <property type="match status" value="1"/>
</dbReference>
<reference evidence="7 8" key="1">
    <citation type="submission" date="2017-12" db="EMBL/GenBank/DDBJ databases">
        <title>Sequencing, de novo assembly and annotation of complete genome of a new Thraustochytrid species, strain FCC1311.</title>
        <authorList>
            <person name="Sedici K."/>
            <person name="Godart F."/>
            <person name="Aiese Cigliano R."/>
            <person name="Sanseverino W."/>
            <person name="Barakat M."/>
            <person name="Ortet P."/>
            <person name="Marechal E."/>
            <person name="Cagnac O."/>
            <person name="Amato A."/>
        </authorList>
    </citation>
    <scope>NUCLEOTIDE SEQUENCE [LARGE SCALE GENOMIC DNA]</scope>
</reference>
<dbReference type="GO" id="GO:0005874">
    <property type="term" value="C:microtubule"/>
    <property type="evidence" value="ECO:0007669"/>
    <property type="project" value="UniProtKB-KW"/>
</dbReference>
<dbReference type="PANTHER" id="PTHR11588">
    <property type="entry name" value="TUBULIN"/>
    <property type="match status" value="1"/>
</dbReference>
<proteinExistence type="inferred from homology"/>
<organism evidence="7 8">
    <name type="scientific">Hondaea fermentalgiana</name>
    <dbReference type="NCBI Taxonomy" id="2315210"/>
    <lineage>
        <taxon>Eukaryota</taxon>
        <taxon>Sar</taxon>
        <taxon>Stramenopiles</taxon>
        <taxon>Bigyra</taxon>
        <taxon>Labyrinthulomycetes</taxon>
        <taxon>Thraustochytrida</taxon>
        <taxon>Thraustochytriidae</taxon>
        <taxon>Hondaea</taxon>
    </lineage>
</organism>
<evidence type="ECO:0000256" key="1">
    <source>
        <dbReference type="ARBA" id="ARBA00009636"/>
    </source>
</evidence>
<feature type="region of interest" description="Disordered" evidence="5">
    <location>
        <begin position="156"/>
        <end position="178"/>
    </location>
</feature>
<dbReference type="PRINTS" id="PR01519">
    <property type="entry name" value="EPSLNTUBULIN"/>
</dbReference>
<dbReference type="InterPro" id="IPR003008">
    <property type="entry name" value="Tubulin_FtsZ_GTPase"/>
</dbReference>
<dbReference type="InterPro" id="IPR008280">
    <property type="entry name" value="Tub_FtsZ_C"/>
</dbReference>
<dbReference type="OrthoDB" id="1662883at2759"/>
<dbReference type="Gene3D" id="3.40.50.1440">
    <property type="entry name" value="Tubulin/FtsZ, GTPase domain"/>
    <property type="match status" value="2"/>
</dbReference>
<evidence type="ECO:0000259" key="6">
    <source>
        <dbReference type="SMART" id="SM00865"/>
    </source>
</evidence>
<comment type="similarity">
    <text evidence="1">Belongs to the tubulin family.</text>
</comment>
<evidence type="ECO:0000313" key="8">
    <source>
        <dbReference type="Proteomes" id="UP000241890"/>
    </source>
</evidence>
<keyword evidence="2" id="KW-0493">Microtubule</keyword>
<gene>
    <name evidence="7" type="ORF">FCC1311_030872</name>
</gene>
<keyword evidence="4" id="KW-0342">GTP-binding</keyword>
<dbReference type="InterPro" id="IPR023123">
    <property type="entry name" value="Tubulin_C"/>
</dbReference>
<evidence type="ECO:0000313" key="7">
    <source>
        <dbReference type="EMBL" id="GBG26865.1"/>
    </source>
</evidence>
<sequence>MPREVVTVQVGQCGNQVGRSFWGRVLREHAAASEDGCFDAPMSTYFRNVNARTGAALDDVNAPISSLRARAVLIDTEEGVLAQTLSGPLRELFDEHEFIRGVSGAGNNFAHGFHGYGNEYAERIAEALRREAERYCVFPMSNEALMDAAKAASTIESRKVQKGQRPNRLGAGAASSKGGEAFDEMNGVAAQMISNLTCCARFPGKMNLDLSELTTNLVPFPRMQFLNSAISPLAGDPDRSSRVAQKQQVDRMFAGAMARSNQLLKTDPVNGRFLACAMLVRGHVNLADIHRNVERLGQQIELPSWNQDAFKIGLCAARPADQHHSMISLANNSCVRGVFAGMEERFRTLYGPRRKAYIHHYTNFMEEGHFDVALETLASLQHDYSDKFDEAERIAADARPPCIL</sequence>
<dbReference type="InterPro" id="IPR004057">
    <property type="entry name" value="Epsilon_tubulin"/>
</dbReference>
<accession>A0A2R5G8J6</accession>
<dbReference type="Pfam" id="PF03953">
    <property type="entry name" value="Tubulin_C"/>
    <property type="match status" value="1"/>
</dbReference>
<dbReference type="InterPro" id="IPR000217">
    <property type="entry name" value="Tubulin"/>
</dbReference>
<dbReference type="GO" id="GO:0007017">
    <property type="term" value="P:microtubule-based process"/>
    <property type="evidence" value="ECO:0007669"/>
    <property type="project" value="InterPro"/>
</dbReference>
<dbReference type="PRINTS" id="PR01161">
    <property type="entry name" value="TUBULIN"/>
</dbReference>
<evidence type="ECO:0000256" key="5">
    <source>
        <dbReference type="SAM" id="MobiDB-lite"/>
    </source>
</evidence>
<dbReference type="GO" id="GO:0005525">
    <property type="term" value="F:GTP binding"/>
    <property type="evidence" value="ECO:0007669"/>
    <property type="project" value="UniProtKB-KW"/>
</dbReference>
<keyword evidence="3" id="KW-0547">Nucleotide-binding</keyword>
<protein>
    <submittedName>
        <fullName evidence="7">Tubulin beta chain</fullName>
    </submittedName>
</protein>
<name>A0A2R5G8J6_9STRA</name>
<feature type="domain" description="Tubulin/FtsZ 2-layer sandwich" evidence="6">
    <location>
        <begin position="206"/>
        <end position="344"/>
    </location>
</feature>
<dbReference type="InParanoid" id="A0A2R5G8J6"/>
<dbReference type="Pfam" id="PF00091">
    <property type="entry name" value="Tubulin"/>
    <property type="match status" value="1"/>
</dbReference>
<dbReference type="InterPro" id="IPR036525">
    <property type="entry name" value="Tubulin/FtsZ_GTPase_sf"/>
</dbReference>
<dbReference type="AlphaFoldDB" id="A0A2R5G8J6"/>
<evidence type="ECO:0000256" key="4">
    <source>
        <dbReference type="ARBA" id="ARBA00023134"/>
    </source>
</evidence>
<evidence type="ECO:0000256" key="3">
    <source>
        <dbReference type="ARBA" id="ARBA00022741"/>
    </source>
</evidence>
<dbReference type="EMBL" id="BEYU01000025">
    <property type="protein sequence ID" value="GBG26865.1"/>
    <property type="molecule type" value="Genomic_DNA"/>
</dbReference>
<dbReference type="SUPFAM" id="SSF55307">
    <property type="entry name" value="Tubulin C-terminal domain-like"/>
    <property type="match status" value="1"/>
</dbReference>
<dbReference type="Proteomes" id="UP000241890">
    <property type="component" value="Unassembled WGS sequence"/>
</dbReference>
<dbReference type="SMART" id="SM00865">
    <property type="entry name" value="Tubulin_C"/>
    <property type="match status" value="1"/>
</dbReference>
<evidence type="ECO:0000256" key="2">
    <source>
        <dbReference type="ARBA" id="ARBA00022701"/>
    </source>
</evidence>
<dbReference type="FunCoup" id="A0A2R5G8J6">
    <property type="interactions" value="53"/>
</dbReference>
<dbReference type="SUPFAM" id="SSF52490">
    <property type="entry name" value="Tubulin nucleotide-binding domain-like"/>
    <property type="match status" value="1"/>
</dbReference>